<dbReference type="PROSITE" id="PS00108">
    <property type="entry name" value="PROTEIN_KINASE_ST"/>
    <property type="match status" value="1"/>
</dbReference>
<feature type="region of interest" description="Disordered" evidence="8">
    <location>
        <begin position="409"/>
        <end position="482"/>
    </location>
</feature>
<name>A0A5N5WGT9_STRMB</name>
<keyword evidence="5 11" id="KW-0418">Kinase</keyword>
<dbReference type="PROSITE" id="PS50011">
    <property type="entry name" value="PROTEIN_KINASE_DOM"/>
    <property type="match status" value="1"/>
</dbReference>
<feature type="compositionally biased region" description="Pro residues" evidence="8">
    <location>
        <begin position="295"/>
        <end position="310"/>
    </location>
</feature>
<dbReference type="EC" id="2.7.11.1" evidence="1"/>
<evidence type="ECO:0000256" key="2">
    <source>
        <dbReference type="ARBA" id="ARBA00022527"/>
    </source>
</evidence>
<evidence type="ECO:0000256" key="8">
    <source>
        <dbReference type="SAM" id="MobiDB-lite"/>
    </source>
</evidence>
<keyword evidence="12" id="KW-1185">Reference proteome</keyword>
<evidence type="ECO:0000313" key="11">
    <source>
        <dbReference type="EMBL" id="KAB7852774.1"/>
    </source>
</evidence>
<feature type="transmembrane region" description="Helical" evidence="9">
    <location>
        <begin position="380"/>
        <end position="403"/>
    </location>
</feature>
<evidence type="ECO:0000259" key="10">
    <source>
        <dbReference type="PROSITE" id="PS50011"/>
    </source>
</evidence>
<dbReference type="GO" id="GO:0004674">
    <property type="term" value="F:protein serine/threonine kinase activity"/>
    <property type="evidence" value="ECO:0007669"/>
    <property type="project" value="UniProtKB-KW"/>
</dbReference>
<dbReference type="InterPro" id="IPR011009">
    <property type="entry name" value="Kinase-like_dom_sf"/>
</dbReference>
<evidence type="ECO:0000256" key="3">
    <source>
        <dbReference type="ARBA" id="ARBA00022679"/>
    </source>
</evidence>
<evidence type="ECO:0000256" key="1">
    <source>
        <dbReference type="ARBA" id="ARBA00012513"/>
    </source>
</evidence>
<feature type="compositionally biased region" description="Low complexity" evidence="8">
    <location>
        <begin position="414"/>
        <end position="460"/>
    </location>
</feature>
<protein>
    <recommendedName>
        <fullName evidence="1">non-specific serine/threonine protein kinase</fullName>
        <ecNumber evidence="1">2.7.11.1</ecNumber>
    </recommendedName>
</protein>
<reference evidence="11 12" key="1">
    <citation type="journal article" date="2019" name="Microb. Cell Fact.">
        <title>Exploring novel herbicidin analogues by transcriptional regulator overexpression and MS/MS molecular networking.</title>
        <authorList>
            <person name="Shi Y."/>
            <person name="Gu R."/>
            <person name="Li Y."/>
            <person name="Wang X."/>
            <person name="Ren W."/>
            <person name="Li X."/>
            <person name="Wang L."/>
            <person name="Xie Y."/>
            <person name="Hong B."/>
        </authorList>
    </citation>
    <scope>NUCLEOTIDE SEQUENCE [LARGE SCALE GENOMIC DNA]</scope>
    <source>
        <strain evidence="11 12">US-43</strain>
    </source>
</reference>
<keyword evidence="9" id="KW-1133">Transmembrane helix</keyword>
<evidence type="ECO:0000256" key="5">
    <source>
        <dbReference type="ARBA" id="ARBA00022777"/>
    </source>
</evidence>
<feature type="binding site" evidence="7">
    <location>
        <position position="44"/>
    </location>
    <ligand>
        <name>ATP</name>
        <dbReference type="ChEBI" id="CHEBI:30616"/>
    </ligand>
</feature>
<feature type="compositionally biased region" description="Pro residues" evidence="8">
    <location>
        <begin position="461"/>
        <end position="472"/>
    </location>
</feature>
<keyword evidence="9" id="KW-0472">Membrane</keyword>
<comment type="caution">
    <text evidence="11">The sequence shown here is derived from an EMBL/GenBank/DDBJ whole genome shotgun (WGS) entry which is preliminary data.</text>
</comment>
<keyword evidence="3" id="KW-0808">Transferase</keyword>
<keyword evidence="9" id="KW-0812">Transmembrane</keyword>
<organism evidence="11 12">
    <name type="scientific">Streptomyces mobaraensis</name>
    <name type="common">Streptoverticillium mobaraense</name>
    <dbReference type="NCBI Taxonomy" id="35621"/>
    <lineage>
        <taxon>Bacteria</taxon>
        <taxon>Bacillati</taxon>
        <taxon>Actinomycetota</taxon>
        <taxon>Actinomycetes</taxon>
        <taxon>Kitasatosporales</taxon>
        <taxon>Streptomycetaceae</taxon>
        <taxon>Streptomyces</taxon>
    </lineage>
</organism>
<dbReference type="Gene3D" id="3.30.200.20">
    <property type="entry name" value="Phosphorylase Kinase, domain 1"/>
    <property type="match status" value="1"/>
</dbReference>
<keyword evidence="6 7" id="KW-0067">ATP-binding</keyword>
<dbReference type="RefSeq" id="WP_040890150.1">
    <property type="nucleotide sequence ID" value="NZ_JBFADJ010000004.1"/>
</dbReference>
<dbReference type="Gene3D" id="1.10.510.10">
    <property type="entry name" value="Transferase(Phosphotransferase) domain 1"/>
    <property type="match status" value="1"/>
</dbReference>
<evidence type="ECO:0000256" key="4">
    <source>
        <dbReference type="ARBA" id="ARBA00022741"/>
    </source>
</evidence>
<proteinExistence type="predicted"/>
<evidence type="ECO:0000256" key="7">
    <source>
        <dbReference type="PROSITE-ProRule" id="PRU10141"/>
    </source>
</evidence>
<dbReference type="PANTHER" id="PTHR43289:SF6">
    <property type="entry name" value="SERINE_THREONINE-PROTEIN KINASE NEKL-3"/>
    <property type="match status" value="1"/>
</dbReference>
<dbReference type="SMART" id="SM00220">
    <property type="entry name" value="S_TKc"/>
    <property type="match status" value="1"/>
</dbReference>
<dbReference type="Pfam" id="PF00069">
    <property type="entry name" value="Pkinase"/>
    <property type="match status" value="1"/>
</dbReference>
<feature type="compositionally biased region" description="Pro residues" evidence="8">
    <location>
        <begin position="341"/>
        <end position="369"/>
    </location>
</feature>
<dbReference type="AlphaFoldDB" id="A0A5N5WGT9"/>
<dbReference type="Proteomes" id="UP000327000">
    <property type="component" value="Unassembled WGS sequence"/>
</dbReference>
<dbReference type="SUPFAM" id="SSF56112">
    <property type="entry name" value="Protein kinase-like (PK-like)"/>
    <property type="match status" value="1"/>
</dbReference>
<gene>
    <name evidence="11" type="ORF">FRZ00_00780</name>
</gene>
<dbReference type="EMBL" id="VOKX01000001">
    <property type="protein sequence ID" value="KAB7852774.1"/>
    <property type="molecule type" value="Genomic_DNA"/>
</dbReference>
<dbReference type="PANTHER" id="PTHR43289">
    <property type="entry name" value="MITOGEN-ACTIVATED PROTEIN KINASE KINASE KINASE 20-RELATED"/>
    <property type="match status" value="1"/>
</dbReference>
<feature type="domain" description="Protein kinase" evidence="10">
    <location>
        <begin position="15"/>
        <end position="274"/>
    </location>
</feature>
<dbReference type="PRINTS" id="PR01217">
    <property type="entry name" value="PRICHEXTENSN"/>
</dbReference>
<dbReference type="CDD" id="cd14014">
    <property type="entry name" value="STKc_PknB_like"/>
    <property type="match status" value="1"/>
</dbReference>
<dbReference type="OrthoDB" id="9762169at2"/>
<dbReference type="InterPro" id="IPR017441">
    <property type="entry name" value="Protein_kinase_ATP_BS"/>
</dbReference>
<evidence type="ECO:0000313" key="12">
    <source>
        <dbReference type="Proteomes" id="UP000327000"/>
    </source>
</evidence>
<evidence type="ECO:0000256" key="6">
    <source>
        <dbReference type="ARBA" id="ARBA00022840"/>
    </source>
</evidence>
<sequence length="624" mass="64776">MGSFAAHDGVIAGRYRLERRIGRGGMGTVWRATDELLGREVAVKELHTDDAASVGAALSSQERTLREARAVALIKHPNVIVLHDIVEQDGRPWIVMELVDGRSLADRLAADGPVDAREAARIGLAMLGALRAAHERGVLHRDIKPPNVLLEAGSGRVVLTDFGIARVSGATTITETGAFVGSPEYTAPERMAGGQAGPESDLWSLGVLLCTVLSGESPFHRDSLGGILHAVVYDEIRPPTSAGPLLPVVRGLLERDPARRMGADEAERLLRGYLDTGRTPAASLHYTPTQRGVPTPTPAAPADPRVPAPAPGASNAAPAAPSPSGPPTPPTPAATAEARPEPPAAHPATPPGTPPATPPAAFVPPPGPSAPRRTVRIRTAVLAGVAVVTLAGLGAGVAAWLMLRGDGERDDARGPAVVRPARPSAAGSAAASARPGPHGPAAGASAGTPATGPAASAGSETPPPGSPTPPASPAAGKAPEGYHVVRDPMGFTLAVPDGYTRSLEPPRVFYYSPDKEFRIGVLISDPKDGGPIGFMRDSASQAPDHYPGYRDGRVTRTTHNGNQAASWEFTWDGFEDTAGPRHTEDVCWNEGGKMYDVWVSAPAARSAEGRRQFDTVLRSFGRSG</sequence>
<dbReference type="InterPro" id="IPR000719">
    <property type="entry name" value="Prot_kinase_dom"/>
</dbReference>
<dbReference type="InterPro" id="IPR008271">
    <property type="entry name" value="Ser/Thr_kinase_AS"/>
</dbReference>
<dbReference type="PROSITE" id="PS00107">
    <property type="entry name" value="PROTEIN_KINASE_ATP"/>
    <property type="match status" value="1"/>
</dbReference>
<feature type="region of interest" description="Disordered" evidence="8">
    <location>
        <begin position="279"/>
        <end position="371"/>
    </location>
</feature>
<keyword evidence="4 7" id="KW-0547">Nucleotide-binding</keyword>
<keyword evidence="2 11" id="KW-0723">Serine/threonine-protein kinase</keyword>
<dbReference type="GO" id="GO:0005524">
    <property type="term" value="F:ATP binding"/>
    <property type="evidence" value="ECO:0007669"/>
    <property type="project" value="UniProtKB-UniRule"/>
</dbReference>
<feature type="compositionally biased region" description="Pro residues" evidence="8">
    <location>
        <begin position="320"/>
        <end position="332"/>
    </location>
</feature>
<accession>A0A5N5WGT9</accession>
<evidence type="ECO:0000256" key="9">
    <source>
        <dbReference type="SAM" id="Phobius"/>
    </source>
</evidence>